<dbReference type="SUPFAM" id="SSF57850">
    <property type="entry name" value="RING/U-box"/>
    <property type="match status" value="1"/>
</dbReference>
<dbReference type="InterPro" id="IPR001841">
    <property type="entry name" value="Znf_RING"/>
</dbReference>
<sequence length="211" mass="24259">MNNTVISNILEHIPDTSDVTINYYVTPTINNYYYDGATLGAESNTKVSNNSMQPQTNTIETQTSPQEDEFEEIDITISTDNFDTSIYNNRSNTTPYTTQINATIDYHSDLDNINNVMDLTDALTASIANSLENMNQLDPQNISTEEMLEKTSLIIYKNIENADEKCHICNEKYEEFDICRKNNLCSHYFHNKCIDNWYSRNIKCPICQQII</sequence>
<dbReference type="InterPro" id="IPR051834">
    <property type="entry name" value="RING_finger_E3_ligase"/>
</dbReference>
<dbReference type="Gene3D" id="3.30.40.10">
    <property type="entry name" value="Zinc/RING finger domain, C3HC4 (zinc finger)"/>
    <property type="match status" value="1"/>
</dbReference>
<reference evidence="6" key="1">
    <citation type="journal article" date="2020" name="Nature">
        <title>Giant virus diversity and host interactions through global metagenomics.</title>
        <authorList>
            <person name="Schulz F."/>
            <person name="Roux S."/>
            <person name="Paez-Espino D."/>
            <person name="Jungbluth S."/>
            <person name="Walsh D.A."/>
            <person name="Denef V.J."/>
            <person name="McMahon K.D."/>
            <person name="Konstantinidis K.T."/>
            <person name="Eloe-Fadrosh E.A."/>
            <person name="Kyrpides N.C."/>
            <person name="Woyke T."/>
        </authorList>
    </citation>
    <scope>NUCLEOTIDE SEQUENCE</scope>
    <source>
        <strain evidence="6">GVMAG-M-3300009422-16</strain>
    </source>
</reference>
<evidence type="ECO:0000256" key="2">
    <source>
        <dbReference type="ARBA" id="ARBA00022771"/>
    </source>
</evidence>
<dbReference type="SMART" id="SM00184">
    <property type="entry name" value="RING"/>
    <property type="match status" value="1"/>
</dbReference>
<dbReference type="Pfam" id="PF13639">
    <property type="entry name" value="zf-RING_2"/>
    <property type="match status" value="1"/>
</dbReference>
<feature type="domain" description="RING-type" evidence="5">
    <location>
        <begin position="166"/>
        <end position="208"/>
    </location>
</feature>
<accession>A0A6C0B441</accession>
<keyword evidence="1" id="KW-0479">Metal-binding</keyword>
<dbReference type="GO" id="GO:0008270">
    <property type="term" value="F:zinc ion binding"/>
    <property type="evidence" value="ECO:0007669"/>
    <property type="project" value="UniProtKB-KW"/>
</dbReference>
<evidence type="ECO:0000256" key="1">
    <source>
        <dbReference type="ARBA" id="ARBA00022723"/>
    </source>
</evidence>
<keyword evidence="2" id="KW-0863">Zinc-finger</keyword>
<dbReference type="GO" id="GO:0061630">
    <property type="term" value="F:ubiquitin protein ligase activity"/>
    <property type="evidence" value="ECO:0007669"/>
    <property type="project" value="TreeGrafter"/>
</dbReference>
<protein>
    <recommendedName>
        <fullName evidence="5">RING-type domain-containing protein</fullName>
    </recommendedName>
</protein>
<dbReference type="EMBL" id="MN739063">
    <property type="protein sequence ID" value="QHS86826.1"/>
    <property type="molecule type" value="Genomic_DNA"/>
</dbReference>
<proteinExistence type="predicted"/>
<dbReference type="PANTHER" id="PTHR45931:SF3">
    <property type="entry name" value="RING ZINC FINGER-CONTAINING PROTEIN"/>
    <property type="match status" value="1"/>
</dbReference>
<dbReference type="GO" id="GO:0005634">
    <property type="term" value="C:nucleus"/>
    <property type="evidence" value="ECO:0007669"/>
    <property type="project" value="TreeGrafter"/>
</dbReference>
<evidence type="ECO:0000256" key="4">
    <source>
        <dbReference type="SAM" id="MobiDB-lite"/>
    </source>
</evidence>
<dbReference type="InterPro" id="IPR013083">
    <property type="entry name" value="Znf_RING/FYVE/PHD"/>
</dbReference>
<feature type="region of interest" description="Disordered" evidence="4">
    <location>
        <begin position="47"/>
        <end position="67"/>
    </location>
</feature>
<keyword evidence="3" id="KW-0862">Zinc</keyword>
<evidence type="ECO:0000256" key="3">
    <source>
        <dbReference type="ARBA" id="ARBA00022833"/>
    </source>
</evidence>
<evidence type="ECO:0000259" key="5">
    <source>
        <dbReference type="PROSITE" id="PS50089"/>
    </source>
</evidence>
<feature type="compositionally biased region" description="Polar residues" evidence="4">
    <location>
        <begin position="47"/>
        <end position="65"/>
    </location>
</feature>
<dbReference type="GO" id="GO:0006511">
    <property type="term" value="P:ubiquitin-dependent protein catabolic process"/>
    <property type="evidence" value="ECO:0007669"/>
    <property type="project" value="TreeGrafter"/>
</dbReference>
<dbReference type="PROSITE" id="PS50089">
    <property type="entry name" value="ZF_RING_2"/>
    <property type="match status" value="1"/>
</dbReference>
<dbReference type="AlphaFoldDB" id="A0A6C0B441"/>
<organism evidence="6">
    <name type="scientific">viral metagenome</name>
    <dbReference type="NCBI Taxonomy" id="1070528"/>
    <lineage>
        <taxon>unclassified sequences</taxon>
        <taxon>metagenomes</taxon>
        <taxon>organismal metagenomes</taxon>
    </lineage>
</organism>
<name>A0A6C0B441_9ZZZZ</name>
<evidence type="ECO:0000313" key="6">
    <source>
        <dbReference type="EMBL" id="QHS86826.1"/>
    </source>
</evidence>
<dbReference type="PANTHER" id="PTHR45931">
    <property type="entry name" value="SI:CH211-59O9.10"/>
    <property type="match status" value="1"/>
</dbReference>